<accession>A0ABU6CEX0</accession>
<reference evidence="1 2" key="1">
    <citation type="submission" date="2022-10" db="EMBL/GenBank/DDBJ databases">
        <authorList>
            <person name="Xie J."/>
            <person name="Shen N."/>
        </authorList>
    </citation>
    <scope>NUCLEOTIDE SEQUENCE [LARGE SCALE GENOMIC DNA]</scope>
    <source>
        <strain evidence="1 2">DSM 41681</strain>
    </source>
</reference>
<gene>
    <name evidence="1" type="ORF">OKJ48_23905</name>
</gene>
<dbReference type="Proteomes" id="UP001352223">
    <property type="component" value="Unassembled WGS sequence"/>
</dbReference>
<sequence>MSHERVVRLVERAAAGDEAGLPGRLCRAVRDGLGMDGATMSLLTHTDARQLLCVTGDEALRLEQLQFESAEGPCMAASESGIPVVCMDPRDCLSLWPIFGSRLSEELSDIALVLAVPLIPSGGRKPVGSLDVLRHTPWRPRENLVAEATAAAQAVTDILLRRAVHHFGGTEPLPWEPADVIDAHWGQTRRAAGRLAARRDIEVSEALALLRARAFATGRPLPQVSGDLLDEPGD</sequence>
<dbReference type="Gene3D" id="3.30.450.40">
    <property type="match status" value="1"/>
</dbReference>
<dbReference type="InterPro" id="IPR029016">
    <property type="entry name" value="GAF-like_dom_sf"/>
</dbReference>
<evidence type="ECO:0000313" key="2">
    <source>
        <dbReference type="Proteomes" id="UP001352223"/>
    </source>
</evidence>
<evidence type="ECO:0008006" key="3">
    <source>
        <dbReference type="Google" id="ProtNLM"/>
    </source>
</evidence>
<keyword evidence="2" id="KW-1185">Reference proteome</keyword>
<protein>
    <recommendedName>
        <fullName evidence="3">ANTAR domain-containing protein</fullName>
    </recommendedName>
</protein>
<dbReference type="EMBL" id="JAOZYB010000223">
    <property type="protein sequence ID" value="MEB3963263.1"/>
    <property type="molecule type" value="Genomic_DNA"/>
</dbReference>
<name>A0ABU6CEX0_9ACTN</name>
<dbReference type="SUPFAM" id="SSF55781">
    <property type="entry name" value="GAF domain-like"/>
    <property type="match status" value="1"/>
</dbReference>
<dbReference type="RefSeq" id="WP_324770969.1">
    <property type="nucleotide sequence ID" value="NZ_BAAATS010000028.1"/>
</dbReference>
<organism evidence="1 2">
    <name type="scientific">Streptomyces kunmingensis</name>
    <dbReference type="NCBI Taxonomy" id="68225"/>
    <lineage>
        <taxon>Bacteria</taxon>
        <taxon>Bacillati</taxon>
        <taxon>Actinomycetota</taxon>
        <taxon>Actinomycetes</taxon>
        <taxon>Kitasatosporales</taxon>
        <taxon>Streptomycetaceae</taxon>
        <taxon>Streptomyces</taxon>
    </lineage>
</organism>
<evidence type="ECO:0000313" key="1">
    <source>
        <dbReference type="EMBL" id="MEB3963263.1"/>
    </source>
</evidence>
<proteinExistence type="predicted"/>
<comment type="caution">
    <text evidence="1">The sequence shown here is derived from an EMBL/GenBank/DDBJ whole genome shotgun (WGS) entry which is preliminary data.</text>
</comment>